<dbReference type="InterPro" id="IPR042262">
    <property type="entry name" value="CN_hydtase_beta_C"/>
</dbReference>
<comment type="caution">
    <text evidence="3">The sequence shown here is derived from an EMBL/GenBank/DDBJ whole genome shotgun (WGS) entry which is preliminary data.</text>
</comment>
<feature type="region of interest" description="Disordered" evidence="1">
    <location>
        <begin position="113"/>
        <end position="140"/>
    </location>
</feature>
<feature type="compositionally biased region" description="Basic residues" evidence="1">
    <location>
        <begin position="122"/>
        <end position="132"/>
    </location>
</feature>
<dbReference type="Gene3D" id="1.10.472.20">
    <property type="entry name" value="Nitrile hydratase, beta subunit"/>
    <property type="match status" value="1"/>
</dbReference>
<dbReference type="InterPro" id="IPR049054">
    <property type="entry name" value="CN_hydtase_beta-like_N"/>
</dbReference>
<sequence length="152" mass="16838">MIAEQLIGPDIAFDEPWQAEAFATAVQLSRSGVFTWSEWVAQFSTTIAREPQRDGESIGDAYYRQWMTALEALLATSLCLSGQTVTARQAAWHAAYLSTPHGQPVALSNAVQTDDDHEHDGHHHHAHHHHHSHDGATMRPVPRPVAVVPARR</sequence>
<organism evidence="3 4">
    <name type="scientific">Paraburkholderia silvatlantica</name>
    <dbReference type="NCBI Taxonomy" id="321895"/>
    <lineage>
        <taxon>Bacteria</taxon>
        <taxon>Pseudomonadati</taxon>
        <taxon>Pseudomonadota</taxon>
        <taxon>Betaproteobacteria</taxon>
        <taxon>Burkholderiales</taxon>
        <taxon>Burkholderiaceae</taxon>
        <taxon>Paraburkholderia</taxon>
    </lineage>
</organism>
<evidence type="ECO:0000259" key="2">
    <source>
        <dbReference type="Pfam" id="PF21006"/>
    </source>
</evidence>
<evidence type="ECO:0000256" key="1">
    <source>
        <dbReference type="SAM" id="MobiDB-lite"/>
    </source>
</evidence>
<name>A0A2V4TMR7_9BURK</name>
<dbReference type="InterPro" id="IPR008990">
    <property type="entry name" value="Elect_transpt_acc-like_dom_sf"/>
</dbReference>
<proteinExistence type="predicted"/>
<gene>
    <name evidence="3" type="ORF">C7410_12690</name>
</gene>
<feature type="domain" description="Nitrile hydratase beta subunit-like N-terminal" evidence="2">
    <location>
        <begin position="12"/>
        <end position="101"/>
    </location>
</feature>
<dbReference type="AlphaFoldDB" id="A0A2V4TMR7"/>
<protein>
    <submittedName>
        <fullName evidence="3">Nitrile hydratase accessory protein</fullName>
    </submittedName>
</protein>
<dbReference type="InterPro" id="IPR023808">
    <property type="entry name" value="Nitrile_Hydratase_acc_put"/>
</dbReference>
<dbReference type="NCBIfam" id="TIGR03889">
    <property type="entry name" value="nitrile_acc"/>
    <property type="match status" value="1"/>
</dbReference>
<evidence type="ECO:0000313" key="3">
    <source>
        <dbReference type="EMBL" id="PYE17281.1"/>
    </source>
</evidence>
<dbReference type="Pfam" id="PF21006">
    <property type="entry name" value="NHase_beta_N"/>
    <property type="match status" value="1"/>
</dbReference>
<dbReference type="OrthoDB" id="9811616at2"/>
<evidence type="ECO:0000313" key="4">
    <source>
        <dbReference type="Proteomes" id="UP000247772"/>
    </source>
</evidence>
<dbReference type="RefSeq" id="WP_110856852.1">
    <property type="nucleotide sequence ID" value="NZ_QJSQ01000026.1"/>
</dbReference>
<reference evidence="3 4" key="1">
    <citation type="submission" date="2018-06" db="EMBL/GenBank/DDBJ databases">
        <title>Genomic Encyclopedia of Type Strains, Phase IV (KMG-V): Genome sequencing to study the core and pangenomes of soil and plant-associated prokaryotes.</title>
        <authorList>
            <person name="Whitman W."/>
        </authorList>
    </citation>
    <scope>NUCLEOTIDE SEQUENCE [LARGE SCALE GENOMIC DNA]</scope>
    <source>
        <strain evidence="3 4">SRCL-318</strain>
    </source>
</reference>
<dbReference type="SUPFAM" id="SSF50090">
    <property type="entry name" value="Electron transport accessory proteins"/>
    <property type="match status" value="1"/>
</dbReference>
<dbReference type="Proteomes" id="UP000247772">
    <property type="component" value="Unassembled WGS sequence"/>
</dbReference>
<accession>A0A2V4TMR7</accession>
<dbReference type="EMBL" id="QJSQ01000026">
    <property type="protein sequence ID" value="PYE17281.1"/>
    <property type="molecule type" value="Genomic_DNA"/>
</dbReference>